<dbReference type="KEGG" id="nkf:Nkreftii_001604"/>
<keyword evidence="2" id="KW-0732">Signal</keyword>
<name>A0A7S8FDC3_9BACT</name>
<reference evidence="3 4" key="1">
    <citation type="journal article" date="2020" name="ISME J.">
        <title>Enrichment and physiological characterization of a novel comammox Nitrospira indicates ammonium inhibition of complete nitrification.</title>
        <authorList>
            <person name="Sakoula D."/>
            <person name="Koch H."/>
            <person name="Frank J."/>
            <person name="Jetten M.S.M."/>
            <person name="van Kessel M.A.H.J."/>
            <person name="Lucker S."/>
        </authorList>
    </citation>
    <scope>NUCLEOTIDE SEQUENCE [LARGE SCALE GENOMIC DNA]</scope>
    <source>
        <strain evidence="3">Comreactor17</strain>
    </source>
</reference>
<proteinExistence type="predicted"/>
<feature type="region of interest" description="Disordered" evidence="1">
    <location>
        <begin position="22"/>
        <end position="63"/>
    </location>
</feature>
<feature type="signal peptide" evidence="2">
    <location>
        <begin position="1"/>
        <end position="21"/>
    </location>
</feature>
<feature type="chain" id="PRO_5032983787" description="Pentapeptide MXKDX repeat protein" evidence="2">
    <location>
        <begin position="22"/>
        <end position="63"/>
    </location>
</feature>
<dbReference type="EMBL" id="CP047423">
    <property type="protein sequence ID" value="QPD03830.1"/>
    <property type="molecule type" value="Genomic_DNA"/>
</dbReference>
<organism evidence="3 4">
    <name type="scientific">Candidatus Nitrospira kreftii</name>
    <dbReference type="NCBI Taxonomy" id="2652173"/>
    <lineage>
        <taxon>Bacteria</taxon>
        <taxon>Pseudomonadati</taxon>
        <taxon>Nitrospirota</taxon>
        <taxon>Nitrospiria</taxon>
        <taxon>Nitrospirales</taxon>
        <taxon>Nitrospiraceae</taxon>
        <taxon>Nitrospira</taxon>
    </lineage>
</organism>
<evidence type="ECO:0000313" key="4">
    <source>
        <dbReference type="Proteomes" id="UP000593737"/>
    </source>
</evidence>
<protein>
    <recommendedName>
        <fullName evidence="5">Pentapeptide MXKDX repeat protein</fullName>
    </recommendedName>
</protein>
<evidence type="ECO:0000256" key="1">
    <source>
        <dbReference type="SAM" id="MobiDB-lite"/>
    </source>
</evidence>
<evidence type="ECO:0000313" key="3">
    <source>
        <dbReference type="EMBL" id="QPD03830.1"/>
    </source>
</evidence>
<accession>A0A7S8FDC3</accession>
<evidence type="ECO:0000256" key="2">
    <source>
        <dbReference type="SAM" id="SignalP"/>
    </source>
</evidence>
<evidence type="ECO:0008006" key="5">
    <source>
        <dbReference type="Google" id="ProtNLM"/>
    </source>
</evidence>
<gene>
    <name evidence="3" type="ORF">Nkreftii_001604</name>
</gene>
<dbReference type="AlphaFoldDB" id="A0A7S8FDC3"/>
<dbReference type="Proteomes" id="UP000593737">
    <property type="component" value="Chromosome"/>
</dbReference>
<sequence>MKRMFMAVMAVAVAFSAPAFAGEDKKEDKKGGNVLYGDEKKEEKKGGHATYSDDKKEEKKGGH</sequence>